<reference evidence="2" key="1">
    <citation type="submission" date="2015-10" db="EMBL/GenBank/DDBJ databases">
        <title>Analysis of five complete genome sequences for members of the class Peribacteria in the recently recognized Peregrinibacteria bacterial phylum.</title>
        <authorList>
            <person name="Anantharaman K."/>
            <person name="Brown C.T."/>
            <person name="Burstein D."/>
            <person name="Castelle C.J."/>
            <person name="Probst A.J."/>
            <person name="Thomas B.C."/>
            <person name="Williams K.H."/>
            <person name="Banfield J.F."/>
        </authorList>
    </citation>
    <scope>NUCLEOTIDE SEQUENCE [LARGE SCALE GENOMIC DNA]</scope>
</reference>
<evidence type="ECO:0008006" key="3">
    <source>
        <dbReference type="Google" id="ProtNLM"/>
    </source>
</evidence>
<dbReference type="AlphaFoldDB" id="A0A0S1SVI9"/>
<accession>A0A0S1SVI9</accession>
<dbReference type="Proteomes" id="UP000069135">
    <property type="component" value="Chromosome"/>
</dbReference>
<name>A0A0S1SVI9_9BACT</name>
<dbReference type="STRING" id="1735162.PeribacterB2_0735"/>
<dbReference type="KEGG" id="prf:PeribacterA2_0734"/>
<dbReference type="EMBL" id="CP013065">
    <property type="protein sequence ID" value="ALM13406.1"/>
    <property type="molecule type" value="Genomic_DNA"/>
</dbReference>
<evidence type="ECO:0000313" key="1">
    <source>
        <dbReference type="EMBL" id="ALM13406.1"/>
    </source>
</evidence>
<sequence>MSDDQLLQIQELLESASSSLKTANAMLRSITGISDTDHERHMSRAGTMGSAAGPVSGKVVEGIFDGQNMVDSQGNTYPVPANYASKSKLVEGDGMKLTITDEGKFIYKQIAPVKRRTVVGVLIQEDGQYKVLAEGKAFRVLLASVTFYRAEVGDQVTILLPEEGEAKWGAVDAVIPKHLSEAAARSTVSRAQSDDGELKPM</sequence>
<proteinExistence type="predicted"/>
<accession>A0A0S1SRF0</accession>
<evidence type="ECO:0000313" key="2">
    <source>
        <dbReference type="Proteomes" id="UP000069135"/>
    </source>
</evidence>
<organism evidence="1 2">
    <name type="scientific">Candidatus Peribacter riflensis</name>
    <dbReference type="NCBI Taxonomy" id="1735162"/>
    <lineage>
        <taxon>Bacteria</taxon>
        <taxon>Candidatus Peregrinibacteriota</taxon>
        <taxon>Candidatus Peribacteria</taxon>
        <taxon>Candidatus Peribacterales</taxon>
        <taxon>Candidatus Peribacteraceae</taxon>
        <taxon>Candidatus Peribacter</taxon>
    </lineage>
</organism>
<accession>A0A0S1SK74</accession>
<accession>A0A0S1SS77</accession>
<accession>A0A0S1SKQ2</accession>
<gene>
    <name evidence="1" type="ORF">PeribacterD1_0735</name>
</gene>
<protein>
    <recommendedName>
        <fullName evidence="3">50S ribosomal protein L7/L12</fullName>
    </recommendedName>
</protein>
<reference evidence="1 2" key="2">
    <citation type="journal article" date="2016" name="PeerJ">
        <title>Analysis of five complete genome sequences for members of the class Peribacteria in the recently recognized Peregrinibacteria bacterial phylum.</title>
        <authorList>
            <person name="Anantharaman K."/>
            <person name="Brown C.T."/>
            <person name="Burstein D."/>
            <person name="Castelle C.J."/>
            <person name="Probst A.J."/>
            <person name="Thomas B.C."/>
            <person name="Williams K.H."/>
            <person name="Banfield J.F."/>
        </authorList>
    </citation>
    <scope>NUCLEOTIDE SEQUENCE [LARGE SCALE GENOMIC DNA]</scope>
    <source>
        <strain evidence="1">RIFOXYD1_FULL_PER-ii_59_16</strain>
    </source>
</reference>